<feature type="compositionally biased region" description="Polar residues" evidence="2">
    <location>
        <begin position="239"/>
        <end position="256"/>
    </location>
</feature>
<accession>A0A4T2BW59</accession>
<dbReference type="EMBL" id="QYRT01000017">
    <property type="protein sequence ID" value="TIH36143.1"/>
    <property type="molecule type" value="Genomic_DNA"/>
</dbReference>
<evidence type="ECO:0000313" key="4">
    <source>
        <dbReference type="Proteomes" id="UP000306192"/>
    </source>
</evidence>
<dbReference type="AlphaFoldDB" id="A0A4T2BW59"/>
<gene>
    <name evidence="3" type="ORF">D4765_10175</name>
</gene>
<evidence type="ECO:0000313" key="3">
    <source>
        <dbReference type="EMBL" id="TIH36143.1"/>
    </source>
</evidence>
<proteinExistence type="predicted"/>
<comment type="caution">
    <text evidence="3">The sequence shown here is derived from an EMBL/GenBank/DDBJ whole genome shotgun (WGS) entry which is preliminary data.</text>
</comment>
<keyword evidence="4" id="KW-1185">Reference proteome</keyword>
<organism evidence="3 4">
    <name type="scientific">Subtercola vilae</name>
    <dbReference type="NCBI Taxonomy" id="2056433"/>
    <lineage>
        <taxon>Bacteria</taxon>
        <taxon>Bacillati</taxon>
        <taxon>Actinomycetota</taxon>
        <taxon>Actinomycetes</taxon>
        <taxon>Micrococcales</taxon>
        <taxon>Microbacteriaceae</taxon>
        <taxon>Subtercola</taxon>
    </lineage>
</organism>
<feature type="coiled-coil region" evidence="1">
    <location>
        <begin position="61"/>
        <end position="99"/>
    </location>
</feature>
<protein>
    <submittedName>
        <fullName evidence="3">Uncharacterized protein</fullName>
    </submittedName>
</protein>
<feature type="region of interest" description="Disordered" evidence="2">
    <location>
        <begin position="231"/>
        <end position="256"/>
    </location>
</feature>
<reference evidence="3 4" key="1">
    <citation type="journal article" date="2019" name="Microorganisms">
        <title>Systematic Affiliation and Genome Analysis of Subtercola vilae DB165(T) with Particular Emphasis on Cold Adaptation of an Isolate from a High-Altitude Cold Volcano Lake.</title>
        <authorList>
            <person name="Villalobos A.S."/>
            <person name="Wiese J."/>
            <person name="Imhoff J.F."/>
            <person name="Dorador C."/>
            <person name="Keller A."/>
            <person name="Hentschel U."/>
        </authorList>
    </citation>
    <scope>NUCLEOTIDE SEQUENCE [LARGE SCALE GENOMIC DNA]</scope>
    <source>
        <strain evidence="3 4">DB165</strain>
    </source>
</reference>
<evidence type="ECO:0000256" key="1">
    <source>
        <dbReference type="SAM" id="Coils"/>
    </source>
</evidence>
<name>A0A4T2BW59_9MICO</name>
<evidence type="ECO:0000256" key="2">
    <source>
        <dbReference type="SAM" id="MobiDB-lite"/>
    </source>
</evidence>
<dbReference type="Proteomes" id="UP000306192">
    <property type="component" value="Unassembled WGS sequence"/>
</dbReference>
<sequence>MRQTVERKAKFINQILRGKLDSREIEGIGDAALGAAEMKAITSGNLLLLEKAEADNDYQRLQRLERAHHRAQTVLAATRQQASSRIDNAENELYLLRQALPRTTDVSGDNFVMTVGNNRYTTRAEAGQALTEWAANSGAKWLSAYENRRLGTLGEIAGHTIDAGAAPGLNQQPFITLTLRDIPHSSIQLGRDSFLEGGAGLIRQLEHRATGIPRSIETVEQAKQEAQTAIREAEARLGQSFNTSTSSGTRKPGSTP</sequence>
<keyword evidence="1" id="KW-0175">Coiled coil</keyword>